<sequence length="98" mass="11627">MKLYFAVFVVVLSSFCIAETLSYEIDDEEHEEIIQKLKEVMEEIDEEIGKEKFQNSEKERDFRMDKESIKEFAAKVKDLLKSSKNCWNELKDKVKALK</sequence>
<evidence type="ECO:0000256" key="1">
    <source>
        <dbReference type="SAM" id="Coils"/>
    </source>
</evidence>
<organism evidence="3">
    <name type="scientific">Zodarion styliferum</name>
    <dbReference type="NCBI Taxonomy" id="1089303"/>
    <lineage>
        <taxon>Eukaryota</taxon>
        <taxon>Metazoa</taxon>
        <taxon>Ecdysozoa</taxon>
        <taxon>Arthropoda</taxon>
        <taxon>Chelicerata</taxon>
        <taxon>Arachnida</taxon>
        <taxon>Araneae</taxon>
        <taxon>Araneomorphae</taxon>
        <taxon>Entelegynae</taxon>
        <taxon>Entelegynae incertae sedis</taxon>
        <taxon>Zodariidae</taxon>
        <taxon>Zodarion</taxon>
    </lineage>
</organism>
<keyword evidence="1" id="KW-0175">Coiled coil</keyword>
<name>A0A8D7ZV19_9ARAC</name>
<feature type="coiled-coil region" evidence="1">
    <location>
        <begin position="27"/>
        <end position="54"/>
    </location>
</feature>
<evidence type="ECO:0000256" key="2">
    <source>
        <dbReference type="SAM" id="SignalP"/>
    </source>
</evidence>
<feature type="chain" id="PRO_5034302689" evidence="2">
    <location>
        <begin position="23"/>
        <end position="98"/>
    </location>
</feature>
<evidence type="ECO:0000313" key="3">
    <source>
        <dbReference type="EMBL" id="CAG6443327.1"/>
    </source>
</evidence>
<protein>
    <submittedName>
        <fullName evidence="3">Zodarin 5b</fullName>
    </submittedName>
</protein>
<accession>A0A8D7ZV19</accession>
<feature type="signal peptide" evidence="2">
    <location>
        <begin position="1"/>
        <end position="22"/>
    </location>
</feature>
<dbReference type="AlphaFoldDB" id="A0A8D7ZV19"/>
<dbReference type="EMBL" id="OU069807">
    <property type="protein sequence ID" value="CAG6443327.1"/>
    <property type="molecule type" value="mRNA"/>
</dbReference>
<keyword evidence="2" id="KW-0732">Signal</keyword>
<proteinExistence type="evidence at transcript level"/>
<reference evidence="3" key="1">
    <citation type="submission" date="2021-05" db="EMBL/GenBank/DDBJ databases">
        <authorList>
            <person name="Kuhn-Nentwig L."/>
        </authorList>
    </citation>
    <scope>NUCLEOTIDE SEQUENCE</scope>
    <source>
        <tissue evidence="3">Venom gland</tissue>
    </source>
</reference>